<evidence type="ECO:0000256" key="5">
    <source>
        <dbReference type="ARBA" id="ARBA00022982"/>
    </source>
</evidence>
<dbReference type="PANTHER" id="PTHR32361:SF9">
    <property type="entry name" value="FERRIC REDUCTASE TRANSMEMBRANE COMPONENT 3-RELATED"/>
    <property type="match status" value="1"/>
</dbReference>
<reference evidence="14" key="1">
    <citation type="submission" date="2017-03" db="EMBL/GenBank/DDBJ databases">
        <title>Genomes of endolithic fungi from Antarctica.</title>
        <authorList>
            <person name="Coleine C."/>
            <person name="Masonjones S."/>
            <person name="Stajich J.E."/>
        </authorList>
    </citation>
    <scope>NUCLEOTIDE SEQUENCE [LARGE SCALE GENOMIC DNA]</scope>
    <source>
        <strain evidence="14">CCFEE 5527</strain>
    </source>
</reference>
<feature type="transmembrane region" description="Helical" evidence="11">
    <location>
        <begin position="160"/>
        <end position="182"/>
    </location>
</feature>
<evidence type="ECO:0000256" key="2">
    <source>
        <dbReference type="ARBA" id="ARBA00006278"/>
    </source>
</evidence>
<evidence type="ECO:0000256" key="3">
    <source>
        <dbReference type="ARBA" id="ARBA00022448"/>
    </source>
</evidence>
<evidence type="ECO:0000256" key="10">
    <source>
        <dbReference type="ARBA" id="ARBA00023180"/>
    </source>
</evidence>
<dbReference type="InterPro" id="IPR039261">
    <property type="entry name" value="FNR_nucleotide-bd"/>
</dbReference>
<keyword evidence="14" id="KW-1185">Reference proteome</keyword>
<evidence type="ECO:0000256" key="8">
    <source>
        <dbReference type="ARBA" id="ARBA00023065"/>
    </source>
</evidence>
<dbReference type="GO" id="GO:0006826">
    <property type="term" value="P:iron ion transport"/>
    <property type="evidence" value="ECO:0007669"/>
    <property type="project" value="TreeGrafter"/>
</dbReference>
<dbReference type="STRING" id="1507870.A0A1V8T5C1"/>
<evidence type="ECO:0000256" key="6">
    <source>
        <dbReference type="ARBA" id="ARBA00022989"/>
    </source>
</evidence>
<dbReference type="Pfam" id="PF01794">
    <property type="entry name" value="Ferric_reduct"/>
    <property type="match status" value="1"/>
</dbReference>
<dbReference type="AlphaFoldDB" id="A0A1V8T5C1"/>
<dbReference type="EMBL" id="NAJO01000016">
    <property type="protein sequence ID" value="OQO06615.1"/>
    <property type="molecule type" value="Genomic_DNA"/>
</dbReference>
<dbReference type="InterPro" id="IPR051410">
    <property type="entry name" value="Ferric/Cupric_Reductase"/>
</dbReference>
<dbReference type="InterPro" id="IPR017927">
    <property type="entry name" value="FAD-bd_FR_type"/>
</dbReference>
<comment type="caution">
    <text evidence="13">The sequence shown here is derived from an EMBL/GenBank/DDBJ whole genome shotgun (WGS) entry which is preliminary data.</text>
</comment>
<keyword evidence="10" id="KW-0325">Glycoprotein</keyword>
<dbReference type="SUPFAM" id="SSF52343">
    <property type="entry name" value="Ferredoxin reductase-like, C-terminal NADP-linked domain"/>
    <property type="match status" value="1"/>
</dbReference>
<dbReference type="Pfam" id="PF08022">
    <property type="entry name" value="FAD_binding_8"/>
    <property type="match status" value="1"/>
</dbReference>
<dbReference type="OrthoDB" id="167398at2759"/>
<dbReference type="InterPro" id="IPR013121">
    <property type="entry name" value="Fe_red_NAD-bd_6"/>
</dbReference>
<dbReference type="InParanoid" id="A0A1V8T5C1"/>
<accession>A0A1V8T5C1</accession>
<keyword evidence="4 11" id="KW-0812">Transmembrane</keyword>
<feature type="domain" description="FAD-binding FR-type" evidence="12">
    <location>
        <begin position="231"/>
        <end position="408"/>
    </location>
</feature>
<evidence type="ECO:0000256" key="4">
    <source>
        <dbReference type="ARBA" id="ARBA00022692"/>
    </source>
</evidence>
<comment type="similarity">
    <text evidence="2">Belongs to the ferric reductase (FRE) family.</text>
</comment>
<dbReference type="PROSITE" id="PS51384">
    <property type="entry name" value="FAD_FR"/>
    <property type="match status" value="1"/>
</dbReference>
<dbReference type="Pfam" id="PF08030">
    <property type="entry name" value="NAD_binding_6"/>
    <property type="match status" value="1"/>
</dbReference>
<keyword evidence="8" id="KW-0406">Ion transport</keyword>
<comment type="subcellular location">
    <subcellularLocation>
        <location evidence="1">Membrane</location>
        <topology evidence="1">Multi-pass membrane protein</topology>
    </subcellularLocation>
</comment>
<dbReference type="GO" id="GO:0015677">
    <property type="term" value="P:copper ion import"/>
    <property type="evidence" value="ECO:0007669"/>
    <property type="project" value="TreeGrafter"/>
</dbReference>
<evidence type="ECO:0000256" key="7">
    <source>
        <dbReference type="ARBA" id="ARBA00023002"/>
    </source>
</evidence>
<keyword evidence="9 11" id="KW-0472">Membrane</keyword>
<evidence type="ECO:0000256" key="11">
    <source>
        <dbReference type="SAM" id="Phobius"/>
    </source>
</evidence>
<dbReference type="CDD" id="cd06186">
    <property type="entry name" value="NOX_Duox_like_FAD_NADP"/>
    <property type="match status" value="1"/>
</dbReference>
<dbReference type="PANTHER" id="PTHR32361">
    <property type="entry name" value="FERRIC/CUPRIC REDUCTASE TRANSMEMBRANE COMPONENT"/>
    <property type="match status" value="1"/>
</dbReference>
<dbReference type="FunCoup" id="A0A1V8T5C1">
    <property type="interactions" value="610"/>
</dbReference>
<dbReference type="GO" id="GO:0005886">
    <property type="term" value="C:plasma membrane"/>
    <property type="evidence" value="ECO:0007669"/>
    <property type="project" value="TreeGrafter"/>
</dbReference>
<feature type="transmembrane region" description="Helical" evidence="11">
    <location>
        <begin position="189"/>
        <end position="209"/>
    </location>
</feature>
<evidence type="ECO:0000313" key="13">
    <source>
        <dbReference type="EMBL" id="OQO06615.1"/>
    </source>
</evidence>
<dbReference type="GO" id="GO:0006879">
    <property type="term" value="P:intracellular iron ion homeostasis"/>
    <property type="evidence" value="ECO:0007669"/>
    <property type="project" value="TreeGrafter"/>
</dbReference>
<protein>
    <recommendedName>
        <fullName evidence="12">FAD-binding FR-type domain-containing protein</fullName>
    </recommendedName>
</protein>
<dbReference type="InterPro" id="IPR013130">
    <property type="entry name" value="Fe3_Rdtase_TM_dom"/>
</dbReference>
<feature type="transmembrane region" description="Helical" evidence="11">
    <location>
        <begin position="38"/>
        <end position="59"/>
    </location>
</feature>
<feature type="transmembrane region" description="Helical" evidence="11">
    <location>
        <begin position="221"/>
        <end position="239"/>
    </location>
</feature>
<organism evidence="13 14">
    <name type="scientific">Cryoendolithus antarcticus</name>
    <dbReference type="NCBI Taxonomy" id="1507870"/>
    <lineage>
        <taxon>Eukaryota</taxon>
        <taxon>Fungi</taxon>
        <taxon>Dikarya</taxon>
        <taxon>Ascomycota</taxon>
        <taxon>Pezizomycotina</taxon>
        <taxon>Dothideomycetes</taxon>
        <taxon>Dothideomycetidae</taxon>
        <taxon>Cladosporiales</taxon>
        <taxon>Cladosporiaceae</taxon>
        <taxon>Cryoendolithus</taxon>
    </lineage>
</organism>
<dbReference type="SFLD" id="SFLDS00052">
    <property type="entry name" value="Ferric_Reductase_Domain"/>
    <property type="match status" value="1"/>
</dbReference>
<keyword evidence="7" id="KW-0560">Oxidoreductase</keyword>
<dbReference type="Gene3D" id="3.40.50.80">
    <property type="entry name" value="Nucleotide-binding domain of ferredoxin-NADP reductase (FNR) module"/>
    <property type="match status" value="1"/>
</dbReference>
<dbReference type="Proteomes" id="UP000192596">
    <property type="component" value="Unassembled WGS sequence"/>
</dbReference>
<feature type="transmembrane region" description="Helical" evidence="11">
    <location>
        <begin position="79"/>
        <end position="105"/>
    </location>
</feature>
<gene>
    <name evidence="13" type="ORF">B0A48_08401</name>
</gene>
<sequence length="556" mass="61555">MKPLLVEKYLLLPAFIGKRHLRILPWNLGYVPQRSTSLMITIFVAVNVVFNFFNFPSFANDTWYVSSSALYTSNLANRLSVLAIANLALAIMLSGRNSIIMYITGCSRTTILAYHRWAGRVAVIKGVAHAAIYLSTTDKYGVNIFTPVGALHYIGCEGSYWNFGIATLGIFAAIALLSLAPIRVPWYEAFLIIHVALAVVGLVTLYYHLSFRFHGQYGYEVWLYVAFAFWGFDRLVRLIRIAVLNYGLMTRGTPPAKLELLPGSNFIKVTVYPSTPWAVQPGHYCFLYFSNITWFWESHPFSIATWDNGAKQSVAAPSYTTSRECASTLDKVELGTGGPGMGSALNPLDPSEKSVALVQSQSLPPSITFIIRPCSGITKRLQARLMAAAPGWSPPVLIEGPYGRSASSVFAAETVLAFAGGVGITGILGYLNDYTSKATSKTLRNADKSFRARRFTLHWLVQFKADVEAIKPLLPDANTLTDLDVHVHIFCREERSDRLQFGDEIRRERDALGQNMSLSVLTCAPPTMSDEIRASAVETDSRQGATLMFMEEAFAW</sequence>
<dbReference type="InterPro" id="IPR013112">
    <property type="entry name" value="FAD-bd_8"/>
</dbReference>
<evidence type="ECO:0000256" key="9">
    <source>
        <dbReference type="ARBA" id="ARBA00023136"/>
    </source>
</evidence>
<dbReference type="GO" id="GO:0000293">
    <property type="term" value="F:ferric-chelate reductase activity"/>
    <property type="evidence" value="ECO:0007669"/>
    <property type="project" value="UniProtKB-ARBA"/>
</dbReference>
<evidence type="ECO:0000256" key="1">
    <source>
        <dbReference type="ARBA" id="ARBA00004141"/>
    </source>
</evidence>
<dbReference type="SFLD" id="SFLDG01168">
    <property type="entry name" value="Ferric_reductase_subgroup_(FRE"/>
    <property type="match status" value="1"/>
</dbReference>
<keyword evidence="3" id="KW-0813">Transport</keyword>
<name>A0A1V8T5C1_9PEZI</name>
<evidence type="ECO:0000313" key="14">
    <source>
        <dbReference type="Proteomes" id="UP000192596"/>
    </source>
</evidence>
<proteinExistence type="inferred from homology"/>
<keyword evidence="6 11" id="KW-1133">Transmembrane helix</keyword>
<evidence type="ECO:0000259" key="12">
    <source>
        <dbReference type="PROSITE" id="PS51384"/>
    </source>
</evidence>
<keyword evidence="5" id="KW-0249">Electron transport</keyword>